<evidence type="ECO:0000313" key="3">
    <source>
        <dbReference type="EMBL" id="BBP86505.1"/>
    </source>
</evidence>
<gene>
    <name evidence="3" type="ORF">BsIDN1_01230</name>
</gene>
<keyword evidence="1" id="KW-0812">Transmembrane</keyword>
<name>A0A5S9M172_BACIA</name>
<evidence type="ECO:0000256" key="1">
    <source>
        <dbReference type="SAM" id="Phobius"/>
    </source>
</evidence>
<feature type="domain" description="Stage II sporulation protein E N-terminal" evidence="2">
    <location>
        <begin position="1"/>
        <end position="85"/>
    </location>
</feature>
<evidence type="ECO:0000259" key="2">
    <source>
        <dbReference type="Pfam" id="PF19732"/>
    </source>
</evidence>
<evidence type="ECO:0000313" key="4">
    <source>
        <dbReference type="Proteomes" id="UP000464658"/>
    </source>
</evidence>
<reference evidence="3 4" key="1">
    <citation type="submission" date="2019-12" db="EMBL/GenBank/DDBJ databases">
        <title>Full genome sequence of a Bacillus safensis strain isolated from commercially available natto in Indonesia.</title>
        <authorList>
            <person name="Yoshida M."/>
            <person name="Uomi M."/>
            <person name="Waturangi D."/>
            <person name="Ekaputri J.J."/>
            <person name="Setiamarga D.H.E."/>
        </authorList>
    </citation>
    <scope>NUCLEOTIDE SEQUENCE [LARGE SCALE GENOMIC DNA]</scope>
    <source>
        <strain evidence="3 4">IDN1</strain>
    </source>
</reference>
<accession>A0A5S9M172</accession>
<feature type="transmembrane region" description="Helical" evidence="1">
    <location>
        <begin position="7"/>
        <end position="25"/>
    </location>
</feature>
<keyword evidence="1" id="KW-0472">Membrane</keyword>
<sequence>MLKEGKKAGAAIGLIVGSLLISLYGEGSAGLLTTLYESLIAVALFFLLTPQSVTSKVAKYIPGTVEHVQEQQQYARKVRDVTAKKGRSVLSCISCAV</sequence>
<keyword evidence="1" id="KW-1133">Transmembrane helix</keyword>
<dbReference type="InterPro" id="IPR045768">
    <property type="entry name" value="SpoIIE_N"/>
</dbReference>
<feature type="transmembrane region" description="Helical" evidence="1">
    <location>
        <begin position="31"/>
        <end position="49"/>
    </location>
</feature>
<dbReference type="AlphaFoldDB" id="A0A5S9M172"/>
<dbReference type="EMBL" id="AP021906">
    <property type="protein sequence ID" value="BBP86505.1"/>
    <property type="molecule type" value="Genomic_DNA"/>
</dbReference>
<protein>
    <recommendedName>
        <fullName evidence="2">Stage II sporulation protein E N-terminal domain-containing protein</fullName>
    </recommendedName>
</protein>
<organism evidence="3 4">
    <name type="scientific">Bacillus safensis</name>
    <dbReference type="NCBI Taxonomy" id="561879"/>
    <lineage>
        <taxon>Bacteria</taxon>
        <taxon>Bacillati</taxon>
        <taxon>Bacillota</taxon>
        <taxon>Bacilli</taxon>
        <taxon>Bacillales</taxon>
        <taxon>Bacillaceae</taxon>
        <taxon>Bacillus</taxon>
    </lineage>
</organism>
<dbReference type="Pfam" id="PF19732">
    <property type="entry name" value="SpoIIE_N"/>
    <property type="match status" value="1"/>
</dbReference>
<dbReference type="Proteomes" id="UP000464658">
    <property type="component" value="Chromosome"/>
</dbReference>
<proteinExistence type="predicted"/>